<evidence type="ECO:0000259" key="2">
    <source>
        <dbReference type="Pfam" id="PF00646"/>
    </source>
</evidence>
<sequence>MDTAAYDRKKKRSSSASSSTTKAEPFFSDEIIFIILSCINPADSQLIRSCRLVCKLWYSMIHELLVQPKPSQLLIQNPKIANSISFMEFNERKDQVTGLRDLNLDFVESDEGKDEFGNIRDLNLDFLGVVRGTCNGLILVQRFFDKLHFSLHVLNPLTRQCISLPTPTIWSFKIWFGIAFVQSSREFKVLLAFGHRTILRCEILTLGSSSDSKYWITIDWPAFYKRLQNSTEQPIVVNGIFHLKTGFRYLISINAGDETIHKTHFPNLSIIVKNSHVVEMGGSLGLIEHNFDRLEVWILKDFQNSKWIKQDKIIMKGPRPTISLNIFRDQLIPIVSLRNGQVIIFRKFHDKYSGLYFFDIKHQEMRKIAELDINDQMVCLPYTVAAFSLPGVDDQKGGENKDQEQV</sequence>
<dbReference type="PANTHER" id="PTHR31111:SF136">
    <property type="entry name" value="F-BOX ASSOCIATED DOMAIN-CONTAINING PROTEIN"/>
    <property type="match status" value="1"/>
</dbReference>
<dbReference type="SUPFAM" id="SSF81383">
    <property type="entry name" value="F-box domain"/>
    <property type="match status" value="1"/>
</dbReference>
<dbReference type="Pfam" id="PF00646">
    <property type="entry name" value="F-box"/>
    <property type="match status" value="1"/>
</dbReference>
<feature type="domain" description="F-box" evidence="2">
    <location>
        <begin position="29"/>
        <end position="62"/>
    </location>
</feature>
<dbReference type="InterPro" id="IPR013187">
    <property type="entry name" value="F-box-assoc_dom_typ3"/>
</dbReference>
<dbReference type="InterPro" id="IPR017451">
    <property type="entry name" value="F-box-assoc_interact_dom"/>
</dbReference>
<organism evidence="4 5">
    <name type="scientific">Macleaya cordata</name>
    <name type="common">Five-seeded plume-poppy</name>
    <name type="synonym">Bocconia cordata</name>
    <dbReference type="NCBI Taxonomy" id="56857"/>
    <lineage>
        <taxon>Eukaryota</taxon>
        <taxon>Viridiplantae</taxon>
        <taxon>Streptophyta</taxon>
        <taxon>Embryophyta</taxon>
        <taxon>Tracheophyta</taxon>
        <taxon>Spermatophyta</taxon>
        <taxon>Magnoliopsida</taxon>
        <taxon>Ranunculales</taxon>
        <taxon>Papaveraceae</taxon>
        <taxon>Papaveroideae</taxon>
        <taxon>Macleaya</taxon>
    </lineage>
</organism>
<accession>A0A200R4R8</accession>
<feature type="region of interest" description="Disordered" evidence="1">
    <location>
        <begin position="1"/>
        <end position="21"/>
    </location>
</feature>
<evidence type="ECO:0000313" key="5">
    <source>
        <dbReference type="Proteomes" id="UP000195402"/>
    </source>
</evidence>
<dbReference type="PANTHER" id="PTHR31111">
    <property type="entry name" value="BNAA05G37150D PROTEIN-RELATED"/>
    <property type="match status" value="1"/>
</dbReference>
<dbReference type="AlphaFoldDB" id="A0A200R4R8"/>
<gene>
    <name evidence="4" type="ORF">BVC80_1835g62</name>
</gene>
<evidence type="ECO:0000256" key="1">
    <source>
        <dbReference type="SAM" id="MobiDB-lite"/>
    </source>
</evidence>
<feature type="domain" description="F-box associated beta-propeller type 3" evidence="3">
    <location>
        <begin position="133"/>
        <end position="376"/>
    </location>
</feature>
<dbReference type="Proteomes" id="UP000195402">
    <property type="component" value="Unassembled WGS sequence"/>
</dbReference>
<dbReference type="Pfam" id="PF08268">
    <property type="entry name" value="FBA_3"/>
    <property type="match status" value="1"/>
</dbReference>
<comment type="caution">
    <text evidence="4">The sequence shown here is derived from an EMBL/GenBank/DDBJ whole genome shotgun (WGS) entry which is preliminary data.</text>
</comment>
<keyword evidence="5" id="KW-1185">Reference proteome</keyword>
<dbReference type="InterPro" id="IPR036047">
    <property type="entry name" value="F-box-like_dom_sf"/>
</dbReference>
<name>A0A200R4R8_MACCD</name>
<evidence type="ECO:0000259" key="3">
    <source>
        <dbReference type="Pfam" id="PF08268"/>
    </source>
</evidence>
<dbReference type="InParanoid" id="A0A200R4R8"/>
<dbReference type="OrthoDB" id="1918594at2759"/>
<dbReference type="InterPro" id="IPR001810">
    <property type="entry name" value="F-box_dom"/>
</dbReference>
<evidence type="ECO:0000313" key="4">
    <source>
        <dbReference type="EMBL" id="OVA17688.1"/>
    </source>
</evidence>
<proteinExistence type="predicted"/>
<reference evidence="4 5" key="1">
    <citation type="journal article" date="2017" name="Mol. Plant">
        <title>The Genome of Medicinal Plant Macleaya cordata Provides New Insights into Benzylisoquinoline Alkaloids Metabolism.</title>
        <authorList>
            <person name="Liu X."/>
            <person name="Liu Y."/>
            <person name="Huang P."/>
            <person name="Ma Y."/>
            <person name="Qing Z."/>
            <person name="Tang Q."/>
            <person name="Cao H."/>
            <person name="Cheng P."/>
            <person name="Zheng Y."/>
            <person name="Yuan Z."/>
            <person name="Zhou Y."/>
            <person name="Liu J."/>
            <person name="Tang Z."/>
            <person name="Zhuo Y."/>
            <person name="Zhang Y."/>
            <person name="Yu L."/>
            <person name="Huang J."/>
            <person name="Yang P."/>
            <person name="Peng Q."/>
            <person name="Zhang J."/>
            <person name="Jiang W."/>
            <person name="Zhang Z."/>
            <person name="Lin K."/>
            <person name="Ro D.K."/>
            <person name="Chen X."/>
            <person name="Xiong X."/>
            <person name="Shang Y."/>
            <person name="Huang S."/>
            <person name="Zeng J."/>
        </authorList>
    </citation>
    <scope>NUCLEOTIDE SEQUENCE [LARGE SCALE GENOMIC DNA]</scope>
    <source>
        <strain evidence="5">cv. BLH2017</strain>
        <tissue evidence="4">Root</tissue>
    </source>
</reference>
<dbReference type="NCBIfam" id="TIGR01640">
    <property type="entry name" value="F_box_assoc_1"/>
    <property type="match status" value="1"/>
</dbReference>
<evidence type="ECO:0008006" key="6">
    <source>
        <dbReference type="Google" id="ProtNLM"/>
    </source>
</evidence>
<dbReference type="EMBL" id="MVGT01000437">
    <property type="protein sequence ID" value="OVA17688.1"/>
    <property type="molecule type" value="Genomic_DNA"/>
</dbReference>
<protein>
    <recommendedName>
        <fullName evidence="6">F-box domain</fullName>
    </recommendedName>
</protein>